<keyword evidence="3" id="KW-1185">Reference proteome</keyword>
<accession>A0A501W3V6</accession>
<dbReference type="AlphaFoldDB" id="A0A501W3V6"/>
<dbReference type="EMBL" id="VFRQ01000005">
    <property type="protein sequence ID" value="TPE43968.1"/>
    <property type="molecule type" value="Genomic_DNA"/>
</dbReference>
<evidence type="ECO:0000256" key="1">
    <source>
        <dbReference type="SAM" id="SignalP"/>
    </source>
</evidence>
<dbReference type="RefSeq" id="WP_140621591.1">
    <property type="nucleotide sequence ID" value="NZ_VFRQ01000005.1"/>
</dbReference>
<comment type="caution">
    <text evidence="2">The sequence shown here is derived from an EMBL/GenBank/DDBJ whole genome shotgun (WGS) entry which is preliminary data.</text>
</comment>
<evidence type="ECO:0000313" key="3">
    <source>
        <dbReference type="Proteomes" id="UP000316727"/>
    </source>
</evidence>
<gene>
    <name evidence="2" type="ORF">FJM65_11120</name>
</gene>
<sequence length="226" mass="24100">MKNFKFLGLIAVVVMLIAAVSAFAVPADSAVMHFVQDLGLVSSGSTMLGMCVSFASIKNKCGANPGGTSELYIINKVDVDETQWPELGADGVTYAGPIVPKAGKGFAKWDFAQDTGDFGFTLSGDPGSQSFEHTVGVYIPRFNPEISKVYKDLPNAEIIAVKIDANGQKIVFGDLQRPLTPKLDYKSGKKFNEKNGAEFGLTVGNNHPPYFYSGDIPVVDVVAPAV</sequence>
<feature type="signal peptide" evidence="1">
    <location>
        <begin position="1"/>
        <end position="24"/>
    </location>
</feature>
<proteinExistence type="predicted"/>
<dbReference type="OrthoDB" id="958112at2"/>
<evidence type="ECO:0000313" key="2">
    <source>
        <dbReference type="EMBL" id="TPE43968.1"/>
    </source>
</evidence>
<dbReference type="Proteomes" id="UP000316727">
    <property type="component" value="Unassembled WGS sequence"/>
</dbReference>
<protein>
    <submittedName>
        <fullName evidence="2">Uncharacterized protein</fullName>
    </submittedName>
</protein>
<feature type="chain" id="PRO_5021318359" evidence="1">
    <location>
        <begin position="25"/>
        <end position="226"/>
    </location>
</feature>
<keyword evidence="1" id="KW-0732">Signal</keyword>
<organism evidence="2 3">
    <name type="scientific">Pontibacter mangrovi</name>
    <dbReference type="NCBI Taxonomy" id="2589816"/>
    <lineage>
        <taxon>Bacteria</taxon>
        <taxon>Pseudomonadati</taxon>
        <taxon>Bacteroidota</taxon>
        <taxon>Cytophagia</taxon>
        <taxon>Cytophagales</taxon>
        <taxon>Hymenobacteraceae</taxon>
        <taxon>Pontibacter</taxon>
    </lineage>
</organism>
<name>A0A501W3V6_9BACT</name>
<reference evidence="2 3" key="1">
    <citation type="submission" date="2019-06" db="EMBL/GenBank/DDBJ databases">
        <title>A novel bacterium of genus Pontibacter, isolated from marine sediment.</title>
        <authorList>
            <person name="Huang H."/>
            <person name="Mo K."/>
            <person name="Hu Y."/>
        </authorList>
    </citation>
    <scope>NUCLEOTIDE SEQUENCE [LARGE SCALE GENOMIC DNA]</scope>
    <source>
        <strain evidence="2 3">HB172049</strain>
    </source>
</reference>